<dbReference type="EMBL" id="CP000771">
    <property type="protein sequence ID" value="ABS61087.1"/>
    <property type="molecule type" value="Genomic_DNA"/>
</dbReference>
<dbReference type="InterPro" id="IPR050490">
    <property type="entry name" value="Bact_solute-bd_prot1"/>
</dbReference>
<dbReference type="STRING" id="381764.Fnod_1240"/>
<keyword evidence="1" id="KW-0732">Signal</keyword>
<dbReference type="KEGG" id="fno:Fnod_1240"/>
<dbReference type="PANTHER" id="PTHR43649">
    <property type="entry name" value="ARABINOSE-BINDING PROTEIN-RELATED"/>
    <property type="match status" value="1"/>
</dbReference>
<dbReference type="RefSeq" id="WP_011994397.1">
    <property type="nucleotide sequence ID" value="NC_009718.1"/>
</dbReference>
<name>A7HMF4_FERNB</name>
<evidence type="ECO:0000313" key="2">
    <source>
        <dbReference type="EMBL" id="ABS61087.1"/>
    </source>
</evidence>
<dbReference type="HOGENOM" id="CLU_556373_0_0_0"/>
<keyword evidence="3" id="KW-1185">Reference proteome</keyword>
<evidence type="ECO:0000256" key="1">
    <source>
        <dbReference type="SAM" id="SignalP"/>
    </source>
</evidence>
<dbReference type="InterPro" id="IPR006059">
    <property type="entry name" value="SBP"/>
</dbReference>
<feature type="chain" id="PRO_5002710370" evidence="1">
    <location>
        <begin position="23"/>
        <end position="465"/>
    </location>
</feature>
<proteinExistence type="predicted"/>
<reference evidence="2 3" key="2">
    <citation type="journal article" date="2009" name="Proc. Natl. Acad. Sci. U.S.A.">
        <title>On the chimeric nature, thermophilic origin, and phylogenetic placement of the Thermotogales.</title>
        <authorList>
            <person name="Zhaxybayeva O."/>
            <person name="Swithers K.S."/>
            <person name="Lapierre P."/>
            <person name="Fournier G.P."/>
            <person name="Bickhart D.M."/>
            <person name="DeBoy R.T."/>
            <person name="Nelson K.E."/>
            <person name="Nesbo C.L."/>
            <person name="Doolittle W.F."/>
            <person name="Gogarten J.P."/>
            <person name="Noll K.M."/>
        </authorList>
    </citation>
    <scope>NUCLEOTIDE SEQUENCE [LARGE SCALE GENOMIC DNA]</scope>
    <source>
        <strain evidence="3">ATCC 35602 / DSM 5306 / Rt17-B1</strain>
    </source>
</reference>
<dbReference type="Pfam" id="PF01547">
    <property type="entry name" value="SBP_bac_1"/>
    <property type="match status" value="1"/>
</dbReference>
<protein>
    <submittedName>
        <fullName evidence="2">Extracellular solute-binding protein family 1</fullName>
    </submittedName>
</protein>
<gene>
    <name evidence="2" type="ordered locus">Fnod_1240</name>
</gene>
<dbReference type="SUPFAM" id="SSF53850">
    <property type="entry name" value="Periplasmic binding protein-like II"/>
    <property type="match status" value="1"/>
</dbReference>
<feature type="signal peptide" evidence="1">
    <location>
        <begin position="1"/>
        <end position="22"/>
    </location>
</feature>
<dbReference type="AlphaFoldDB" id="A7HMF4"/>
<dbReference type="eggNOG" id="COG1653">
    <property type="taxonomic scope" value="Bacteria"/>
</dbReference>
<organism evidence="2 3">
    <name type="scientific">Fervidobacterium nodosum (strain ATCC 35602 / DSM 5306 / Rt17-B1)</name>
    <dbReference type="NCBI Taxonomy" id="381764"/>
    <lineage>
        <taxon>Bacteria</taxon>
        <taxon>Thermotogati</taxon>
        <taxon>Thermotogota</taxon>
        <taxon>Thermotogae</taxon>
        <taxon>Thermotogales</taxon>
        <taxon>Fervidobacteriaceae</taxon>
        <taxon>Fervidobacterium</taxon>
    </lineage>
</organism>
<dbReference type="PANTHER" id="PTHR43649:SF12">
    <property type="entry name" value="DIACETYLCHITOBIOSE BINDING PROTEIN DASA"/>
    <property type="match status" value="1"/>
</dbReference>
<sequence>MKRYSRVFLMMFLLLFSISIFAKATITVSVWSWNVDRYKKLIAEFNKYYPDIEVKLVVNEPEVNSFLTARASAKQVLPDVIAESWEPLSYPVSQGWVYPLDEFLKDDPYIKYVPNSVRNAFKYNGKTYALGERLHFECIVLNLDLLKKLNLQVPKYEEWTVDLFKNYARRATTREYSGINQLWEFDTFMAAVLSDHTTFWSFDPEKWEFDLVKGGWIPAIKLQKELKSIPGLVSDDMINQEARNKGELDDYQKKFGKDADAFRESKVLMGFEATYDWSWLRTVPWNFDYYPLPYDQKIGQRFPVHVNYTFVTSTTKYPKEAFLFARFLTYDPRGVVARLKLFESEGEEKGRLIDWFIPATMHPDVINYFEKMKIPNGIKYMLKNLDKTVRVDMWKVVPGWVEVIWDIIFPVNEKIRAGATQPEAVAAETQEKANKVIKESWTIFQKKLAEAEKKFPQIRKQIEGK</sequence>
<dbReference type="OrthoDB" id="2086684at2"/>
<dbReference type="Proteomes" id="UP000002415">
    <property type="component" value="Chromosome"/>
</dbReference>
<dbReference type="Gene3D" id="3.40.190.10">
    <property type="entry name" value="Periplasmic binding protein-like II"/>
    <property type="match status" value="1"/>
</dbReference>
<evidence type="ECO:0000313" key="3">
    <source>
        <dbReference type="Proteomes" id="UP000002415"/>
    </source>
</evidence>
<reference evidence="2 3" key="1">
    <citation type="submission" date="2007-07" db="EMBL/GenBank/DDBJ databases">
        <title>Complete sequence of Fervidobacterium nodosum Rt17-B1.</title>
        <authorList>
            <consortium name="US DOE Joint Genome Institute"/>
            <person name="Copeland A."/>
            <person name="Lucas S."/>
            <person name="Lapidus A."/>
            <person name="Barry K."/>
            <person name="Glavina del Rio T."/>
            <person name="Dalin E."/>
            <person name="Tice H."/>
            <person name="Pitluck S."/>
            <person name="Saunders E."/>
            <person name="Brettin T."/>
            <person name="Bruce D."/>
            <person name="Detter J.C."/>
            <person name="Han C."/>
            <person name="Schmutz J."/>
            <person name="Larimer F."/>
            <person name="Land M."/>
            <person name="Hauser L."/>
            <person name="Kyrpides N."/>
            <person name="Mikhailova N."/>
            <person name="Nelson K."/>
            <person name="Gogarten J.P."/>
            <person name="Noll K."/>
            <person name="Richardson P."/>
        </authorList>
    </citation>
    <scope>NUCLEOTIDE SEQUENCE [LARGE SCALE GENOMIC DNA]</scope>
    <source>
        <strain evidence="3">ATCC 35602 / DSM 5306 / Rt17-B1</strain>
    </source>
</reference>
<accession>A7HMF4</accession>